<reference evidence="1" key="2">
    <citation type="submission" date="2015-03" db="UniProtKB">
        <authorList>
            <consortium name="EnsemblPlants"/>
        </authorList>
    </citation>
    <scope>IDENTIFICATION</scope>
</reference>
<dbReference type="HOGENOM" id="CLU_2609791_0_0_1"/>
<dbReference type="Proteomes" id="UP000026960">
    <property type="component" value="Chromosome 11"/>
</dbReference>
<organism evidence="1">
    <name type="scientific">Oryza barthii</name>
    <dbReference type="NCBI Taxonomy" id="65489"/>
    <lineage>
        <taxon>Eukaryota</taxon>
        <taxon>Viridiplantae</taxon>
        <taxon>Streptophyta</taxon>
        <taxon>Embryophyta</taxon>
        <taxon>Tracheophyta</taxon>
        <taxon>Spermatophyta</taxon>
        <taxon>Magnoliopsida</taxon>
        <taxon>Liliopsida</taxon>
        <taxon>Poales</taxon>
        <taxon>Poaceae</taxon>
        <taxon>BOP clade</taxon>
        <taxon>Oryzoideae</taxon>
        <taxon>Oryzeae</taxon>
        <taxon>Oryzinae</taxon>
        <taxon>Oryza</taxon>
    </lineage>
</organism>
<sequence>MQRLLALGSIIARRGPKSAWLSWVQCLASLRRELGRPVVIDSEECGVRGEAAGSSSSTTSVVVTRACAHGAAHAAGPGE</sequence>
<dbReference type="PaxDb" id="65489-OBART11G17830.1"/>
<dbReference type="AlphaFoldDB" id="A0A0D3HNB2"/>
<proteinExistence type="predicted"/>
<reference evidence="1" key="1">
    <citation type="journal article" date="2009" name="Rice">
        <title>De Novo Next Generation Sequencing of Plant Genomes.</title>
        <authorList>
            <person name="Rounsley S."/>
            <person name="Marri P.R."/>
            <person name="Yu Y."/>
            <person name="He R."/>
            <person name="Sisneros N."/>
            <person name="Goicoechea J.L."/>
            <person name="Lee S.J."/>
            <person name="Angelova A."/>
            <person name="Kudrna D."/>
            <person name="Luo M."/>
            <person name="Affourtit J."/>
            <person name="Desany B."/>
            <person name="Knight J."/>
            <person name="Niazi F."/>
            <person name="Egholm M."/>
            <person name="Wing R.A."/>
        </authorList>
    </citation>
    <scope>NUCLEOTIDE SEQUENCE [LARGE SCALE GENOMIC DNA]</scope>
    <source>
        <strain evidence="1">cv. IRGC 105608</strain>
    </source>
</reference>
<accession>A0A0D3HNB2</accession>
<keyword evidence="2" id="KW-1185">Reference proteome</keyword>
<dbReference type="EnsemblPlants" id="OBART11G17830.1">
    <property type="protein sequence ID" value="OBART11G17830.1"/>
    <property type="gene ID" value="OBART11G17830"/>
</dbReference>
<protein>
    <submittedName>
        <fullName evidence="1">Uncharacterized protein</fullName>
    </submittedName>
</protein>
<dbReference type="Gramene" id="OBART11G17830.1">
    <property type="protein sequence ID" value="OBART11G17830.1"/>
    <property type="gene ID" value="OBART11G17830"/>
</dbReference>
<name>A0A0D3HNB2_9ORYZ</name>
<evidence type="ECO:0000313" key="2">
    <source>
        <dbReference type="Proteomes" id="UP000026960"/>
    </source>
</evidence>
<evidence type="ECO:0000313" key="1">
    <source>
        <dbReference type="EnsemblPlants" id="OBART11G17830.1"/>
    </source>
</evidence>